<dbReference type="EMBL" id="RYZI01000509">
    <property type="protein sequence ID" value="RWA04849.1"/>
    <property type="molecule type" value="Genomic_DNA"/>
</dbReference>
<evidence type="ECO:0000256" key="1">
    <source>
        <dbReference type="SAM" id="MobiDB-lite"/>
    </source>
</evidence>
<feature type="region of interest" description="Disordered" evidence="1">
    <location>
        <begin position="9"/>
        <end position="29"/>
    </location>
</feature>
<dbReference type="STRING" id="363999.A0A439CRP3"/>
<name>A0A439CRP3_9PEZI</name>
<comment type="caution">
    <text evidence="2">The sequence shown here is derived from an EMBL/GenBank/DDBJ whole genome shotgun (WGS) entry which is preliminary data.</text>
</comment>
<gene>
    <name evidence="2" type="ORF">EKO27_g10251</name>
</gene>
<dbReference type="AlphaFoldDB" id="A0A439CRP3"/>
<evidence type="ECO:0000313" key="2">
    <source>
        <dbReference type="EMBL" id="RWA04849.1"/>
    </source>
</evidence>
<feature type="compositionally biased region" description="Basic residues" evidence="1">
    <location>
        <begin position="10"/>
        <end position="29"/>
    </location>
</feature>
<protein>
    <submittedName>
        <fullName evidence="2">Uncharacterized protein</fullName>
    </submittedName>
</protein>
<reference evidence="2 3" key="1">
    <citation type="submission" date="2018-12" db="EMBL/GenBank/DDBJ databases">
        <title>Draft genome sequence of Xylaria grammica IHI A82.</title>
        <authorList>
            <person name="Buettner E."/>
            <person name="Kellner H."/>
        </authorList>
    </citation>
    <scope>NUCLEOTIDE SEQUENCE [LARGE SCALE GENOMIC DNA]</scope>
    <source>
        <strain evidence="2 3">IHI A82</strain>
    </source>
</reference>
<organism evidence="2 3">
    <name type="scientific">Xylaria grammica</name>
    <dbReference type="NCBI Taxonomy" id="363999"/>
    <lineage>
        <taxon>Eukaryota</taxon>
        <taxon>Fungi</taxon>
        <taxon>Dikarya</taxon>
        <taxon>Ascomycota</taxon>
        <taxon>Pezizomycotina</taxon>
        <taxon>Sordariomycetes</taxon>
        <taxon>Xylariomycetidae</taxon>
        <taxon>Xylariales</taxon>
        <taxon>Xylariaceae</taxon>
        <taxon>Xylaria</taxon>
    </lineage>
</organism>
<evidence type="ECO:0000313" key="3">
    <source>
        <dbReference type="Proteomes" id="UP000286045"/>
    </source>
</evidence>
<sequence>MLDCNAVRYSAHRRRQPRRQRQRGRHPPRRARLAQFRVFGAEGCSALNYGFYTVDQSDVGVCNALTTDPSAVTSVNLEVLYSPAADGCNVYIYSDKNCTAGKQATAVNVCSNPEEEGETYGSWQISCASSA</sequence>
<accession>A0A439CRP3</accession>
<dbReference type="Proteomes" id="UP000286045">
    <property type="component" value="Unassembled WGS sequence"/>
</dbReference>
<keyword evidence="3" id="KW-1185">Reference proteome</keyword>
<proteinExistence type="predicted"/>